<dbReference type="EMBL" id="LR026963">
    <property type="protein sequence ID" value="VBB69158.1"/>
    <property type="molecule type" value="Genomic_DNA"/>
</dbReference>
<name>A0A484HAL1_9ZZZZ</name>
<sequence>MHTLSTSKTRNVLWPCLHGHNTGHSVKHFTPPGQEIFGRLC</sequence>
<proteinExistence type="predicted"/>
<dbReference type="AlphaFoldDB" id="A0A484HAL1"/>
<organism evidence="1">
    <name type="scientific">invertebrate metagenome</name>
    <dbReference type="NCBI Taxonomy" id="1711999"/>
    <lineage>
        <taxon>unclassified sequences</taxon>
        <taxon>metagenomes</taxon>
        <taxon>organismal metagenomes</taxon>
    </lineage>
</organism>
<evidence type="ECO:0000313" key="1">
    <source>
        <dbReference type="EMBL" id="VBB69158.1"/>
    </source>
</evidence>
<gene>
    <name evidence="1" type="ORF">RIEGSTA812A_PEG_631</name>
</gene>
<accession>A0A484HAL1</accession>
<protein>
    <submittedName>
        <fullName evidence="1">Uncharacterized protein</fullName>
    </submittedName>
</protein>
<reference evidence="1" key="1">
    <citation type="submission" date="2018-10" db="EMBL/GenBank/DDBJ databases">
        <authorList>
            <person name="Gruber-Vodicka H."/>
            <person name="Jaeckle O."/>
        </authorList>
    </citation>
    <scope>NUCLEOTIDE SEQUENCE</scope>
</reference>